<keyword evidence="2" id="KW-1185">Reference proteome</keyword>
<reference evidence="1" key="1">
    <citation type="submission" date="2020-10" db="EMBL/GenBank/DDBJ databases">
        <title>Sequencing the genomes of 1000 actinobacteria strains.</title>
        <authorList>
            <person name="Klenk H.-P."/>
        </authorList>
    </citation>
    <scope>NUCLEOTIDE SEQUENCE</scope>
    <source>
        <strain evidence="1">DSM 45354</strain>
    </source>
</reference>
<dbReference type="NCBIfam" id="TIGR01509">
    <property type="entry name" value="HAD-SF-IA-v3"/>
    <property type="match status" value="1"/>
</dbReference>
<dbReference type="AlphaFoldDB" id="A0A927RD63"/>
<gene>
    <name evidence="1" type="ORF">HEB94_007517</name>
</gene>
<dbReference type="PANTHER" id="PTHR18901:SF38">
    <property type="entry name" value="PSEUDOURIDINE-5'-PHOSPHATASE"/>
    <property type="match status" value="1"/>
</dbReference>
<dbReference type="Gene3D" id="3.40.50.1000">
    <property type="entry name" value="HAD superfamily/HAD-like"/>
    <property type="match status" value="1"/>
</dbReference>
<dbReference type="Gene3D" id="1.10.150.240">
    <property type="entry name" value="Putative phosphatase, domain 2"/>
    <property type="match status" value="1"/>
</dbReference>
<evidence type="ECO:0000313" key="2">
    <source>
        <dbReference type="Proteomes" id="UP000638648"/>
    </source>
</evidence>
<dbReference type="Pfam" id="PF00702">
    <property type="entry name" value="Hydrolase"/>
    <property type="match status" value="1"/>
</dbReference>
<accession>A0A927RD63</accession>
<name>A0A927RD63_9ACTN</name>
<evidence type="ECO:0000313" key="1">
    <source>
        <dbReference type="EMBL" id="MBE1610669.1"/>
    </source>
</evidence>
<dbReference type="PANTHER" id="PTHR18901">
    <property type="entry name" value="2-DEOXYGLUCOSE-6-PHOSPHATE PHOSPHATASE 2"/>
    <property type="match status" value="1"/>
</dbReference>
<protein>
    <submittedName>
        <fullName evidence="1">HAD superfamily hydrolase (TIGR01509 family)</fullName>
    </submittedName>
</protein>
<dbReference type="InterPro" id="IPR036412">
    <property type="entry name" value="HAD-like_sf"/>
</dbReference>
<dbReference type="InterPro" id="IPR006439">
    <property type="entry name" value="HAD-SF_hydro_IA"/>
</dbReference>
<keyword evidence="1" id="KW-0378">Hydrolase</keyword>
<dbReference type="Proteomes" id="UP000638648">
    <property type="component" value="Unassembled WGS sequence"/>
</dbReference>
<dbReference type="InterPro" id="IPR023214">
    <property type="entry name" value="HAD_sf"/>
</dbReference>
<comment type="caution">
    <text evidence="1">The sequence shown here is derived from an EMBL/GenBank/DDBJ whole genome shotgun (WGS) entry which is preliminary data.</text>
</comment>
<dbReference type="PRINTS" id="PR00413">
    <property type="entry name" value="HADHALOGNASE"/>
</dbReference>
<dbReference type="EMBL" id="JADBEM010000001">
    <property type="protein sequence ID" value="MBE1610669.1"/>
    <property type="molecule type" value="Genomic_DNA"/>
</dbReference>
<organism evidence="1 2">
    <name type="scientific">Actinopolymorpha pittospori</name>
    <dbReference type="NCBI Taxonomy" id="648752"/>
    <lineage>
        <taxon>Bacteria</taxon>
        <taxon>Bacillati</taxon>
        <taxon>Actinomycetota</taxon>
        <taxon>Actinomycetes</taxon>
        <taxon>Propionibacteriales</taxon>
        <taxon>Actinopolymorphaceae</taxon>
        <taxon>Actinopolymorpha</taxon>
    </lineage>
</organism>
<dbReference type="InterPro" id="IPR023198">
    <property type="entry name" value="PGP-like_dom2"/>
</dbReference>
<sequence>MSATTAPAPRIRALVFDFDGLIIDTETPEYQAWQEIFTAHGTTLPLQTWVRCIGTADHGWDPYAALEAGSGHQVDRAAVRAERRARIQTLMREQPVRPGVENVLRQAQQLGLRIGLASSSNLEWVSGHLRDYGLLQHFDVLRTSDDVARTKPDPALYRLAVEALGVRPDEAIAFEDSPNGLAAAKAAGLFRVAVPNPMTRQLNLDDADVVLPSIDAMPLQKLLALAGDRLGRVGSTEAS</sequence>
<dbReference type="GO" id="GO:0016787">
    <property type="term" value="F:hydrolase activity"/>
    <property type="evidence" value="ECO:0007669"/>
    <property type="project" value="UniProtKB-KW"/>
</dbReference>
<dbReference type="SFLD" id="SFLDS00003">
    <property type="entry name" value="Haloacid_Dehalogenase"/>
    <property type="match status" value="1"/>
</dbReference>
<dbReference type="SFLD" id="SFLDG01129">
    <property type="entry name" value="C1.5:_HAD__Beta-PGM__Phosphata"/>
    <property type="match status" value="1"/>
</dbReference>
<proteinExistence type="predicted"/>
<dbReference type="SUPFAM" id="SSF56784">
    <property type="entry name" value="HAD-like"/>
    <property type="match status" value="1"/>
</dbReference>
<dbReference type="RefSeq" id="WP_337918149.1">
    <property type="nucleotide sequence ID" value="NZ_BAABJL010000095.1"/>
</dbReference>